<dbReference type="Gene3D" id="1.10.8.640">
    <property type="entry name" value="Cytochrome C biogenesis protein"/>
    <property type="match status" value="1"/>
</dbReference>
<evidence type="ECO:0000256" key="4">
    <source>
        <dbReference type="ARBA" id="ARBA00022729"/>
    </source>
</evidence>
<evidence type="ECO:0000313" key="9">
    <source>
        <dbReference type="EMBL" id="EHM54574.1"/>
    </source>
</evidence>
<organism evidence="9 10">
    <name type="scientific">Cardiobacterium valvarum F0432</name>
    <dbReference type="NCBI Taxonomy" id="797473"/>
    <lineage>
        <taxon>Bacteria</taxon>
        <taxon>Pseudomonadati</taxon>
        <taxon>Pseudomonadota</taxon>
        <taxon>Gammaproteobacteria</taxon>
        <taxon>Cardiobacteriales</taxon>
        <taxon>Cardiobacteriaceae</taxon>
        <taxon>Cardiobacterium</taxon>
    </lineage>
</organism>
<dbReference type="Pfam" id="PF03918">
    <property type="entry name" value="CcmH"/>
    <property type="match status" value="1"/>
</dbReference>
<dbReference type="PANTHER" id="PTHR47870">
    <property type="entry name" value="CYTOCHROME C-TYPE BIOGENESIS PROTEIN CCMH"/>
    <property type="match status" value="1"/>
</dbReference>
<dbReference type="GO" id="GO:0017004">
    <property type="term" value="P:cytochrome complex assembly"/>
    <property type="evidence" value="ECO:0007669"/>
    <property type="project" value="UniProtKB-KW"/>
</dbReference>
<dbReference type="HOGENOM" id="CLU_107187_0_0_6"/>
<feature type="chain" id="PRO_5011018715" description="Cytochrome c-type biogenesis protein" evidence="7">
    <location>
        <begin position="19"/>
        <end position="151"/>
    </location>
</feature>
<dbReference type="InterPro" id="IPR005616">
    <property type="entry name" value="CcmH/CycL/Ccl2/NrfF_N"/>
</dbReference>
<accession>G9ZEI1</accession>
<dbReference type="RefSeq" id="WP_006985184.1">
    <property type="nucleotide sequence ID" value="NZ_JH417918.1"/>
</dbReference>
<keyword evidence="4 7" id="KW-0732">Signal</keyword>
<evidence type="ECO:0000313" key="10">
    <source>
        <dbReference type="Proteomes" id="UP000004750"/>
    </source>
</evidence>
<keyword evidence="7" id="KW-0472">Membrane</keyword>
<sequence>MKRLLPALLLACTLPLHAALSDAPEFTQPGDNARYQALIKKTRCPTCQNSDIAESNAPLARQLREQIARQIQEGRSDSEIAAWLQARYGDFVTYDPPLKSQTLALWLAPFAAMLAAAAWWWRARRRPPAAHRLSDAEKRELQQWVAETEKN</sequence>
<evidence type="ECO:0000256" key="7">
    <source>
        <dbReference type="RuleBase" id="RU364112"/>
    </source>
</evidence>
<evidence type="ECO:0000256" key="3">
    <source>
        <dbReference type="ARBA" id="ARBA00022723"/>
    </source>
</evidence>
<dbReference type="AlphaFoldDB" id="G9ZEI1"/>
<dbReference type="InterPro" id="IPR038297">
    <property type="entry name" value="CcmH/CycL/NrfF/Ccl2_sf"/>
</dbReference>
<evidence type="ECO:0000256" key="2">
    <source>
        <dbReference type="ARBA" id="ARBA00022617"/>
    </source>
</evidence>
<dbReference type="GO" id="GO:0046872">
    <property type="term" value="F:metal ion binding"/>
    <property type="evidence" value="ECO:0007669"/>
    <property type="project" value="UniProtKB-KW"/>
</dbReference>
<keyword evidence="3 7" id="KW-0479">Metal-binding</keyword>
<dbReference type="CDD" id="cd16378">
    <property type="entry name" value="CcmH_N"/>
    <property type="match status" value="1"/>
</dbReference>
<gene>
    <name evidence="9" type="ORF">HMPREF9080_01166</name>
</gene>
<proteinExistence type="inferred from homology"/>
<dbReference type="STRING" id="797473.HMPREF9080_01166"/>
<keyword evidence="2 7" id="KW-0349">Heme</keyword>
<dbReference type="InterPro" id="IPR051263">
    <property type="entry name" value="C-type_cytochrome_biogenesis"/>
</dbReference>
<feature type="signal peptide" evidence="7">
    <location>
        <begin position="1"/>
        <end position="18"/>
    </location>
</feature>
<dbReference type="GO" id="GO:0005886">
    <property type="term" value="C:plasma membrane"/>
    <property type="evidence" value="ECO:0007669"/>
    <property type="project" value="TreeGrafter"/>
</dbReference>
<feature type="domain" description="CcmH/CycL/Ccl2/NrfF N-terminal" evidence="8">
    <location>
        <begin position="8"/>
        <end position="143"/>
    </location>
</feature>
<evidence type="ECO:0000256" key="1">
    <source>
        <dbReference type="ARBA" id="ARBA00010342"/>
    </source>
</evidence>
<protein>
    <recommendedName>
        <fullName evidence="7">Cytochrome c-type biogenesis protein</fullName>
    </recommendedName>
</protein>
<dbReference type="EMBL" id="AGCM01000067">
    <property type="protein sequence ID" value="EHM54574.1"/>
    <property type="molecule type" value="Genomic_DNA"/>
</dbReference>
<evidence type="ECO:0000256" key="6">
    <source>
        <dbReference type="ARBA" id="ARBA00023004"/>
    </source>
</evidence>
<feature type="transmembrane region" description="Helical" evidence="7">
    <location>
        <begin position="103"/>
        <end position="121"/>
    </location>
</feature>
<dbReference type="FunFam" id="1.10.8.640:FF:000001">
    <property type="entry name" value="Cytochrome c-type biogenesis protein"/>
    <property type="match status" value="1"/>
</dbReference>
<dbReference type="Proteomes" id="UP000004750">
    <property type="component" value="Unassembled WGS sequence"/>
</dbReference>
<reference evidence="9 10" key="1">
    <citation type="submission" date="2011-08" db="EMBL/GenBank/DDBJ databases">
        <authorList>
            <person name="Weinstock G."/>
            <person name="Sodergren E."/>
            <person name="Clifton S."/>
            <person name="Fulton L."/>
            <person name="Fulton B."/>
            <person name="Courtney L."/>
            <person name="Fronick C."/>
            <person name="Harrison M."/>
            <person name="Strong C."/>
            <person name="Farmer C."/>
            <person name="Delahaunty K."/>
            <person name="Markovic C."/>
            <person name="Hall O."/>
            <person name="Minx P."/>
            <person name="Tomlinson C."/>
            <person name="Mitreva M."/>
            <person name="Hou S."/>
            <person name="Chen J."/>
            <person name="Wollam A."/>
            <person name="Pepin K.H."/>
            <person name="Johnson M."/>
            <person name="Bhonagiri V."/>
            <person name="Zhang X."/>
            <person name="Suruliraj S."/>
            <person name="Warren W."/>
            <person name="Chinwalla A."/>
            <person name="Mardis E.R."/>
            <person name="Wilson R.K."/>
        </authorList>
    </citation>
    <scope>NUCLEOTIDE SEQUENCE [LARGE SCALE GENOMIC DNA]</scope>
    <source>
        <strain evidence="9 10">F0432</strain>
    </source>
</reference>
<dbReference type="PANTHER" id="PTHR47870:SF1">
    <property type="entry name" value="CYTOCHROME C-TYPE BIOGENESIS PROTEIN CCMH"/>
    <property type="match status" value="1"/>
</dbReference>
<name>G9ZEI1_9GAMM</name>
<evidence type="ECO:0000256" key="5">
    <source>
        <dbReference type="ARBA" id="ARBA00022748"/>
    </source>
</evidence>
<keyword evidence="6 7" id="KW-0408">Iron</keyword>
<comment type="function">
    <text evidence="7">Possible subunit of a heme lyase.</text>
</comment>
<keyword evidence="7" id="KW-1133">Transmembrane helix</keyword>
<keyword evidence="5" id="KW-0201">Cytochrome c-type biogenesis</keyword>
<evidence type="ECO:0000259" key="8">
    <source>
        <dbReference type="Pfam" id="PF03918"/>
    </source>
</evidence>
<comment type="similarity">
    <text evidence="1 7">Belongs to the CcmH/CycL/Ccl2/NrfF family.</text>
</comment>
<comment type="caution">
    <text evidence="9">The sequence shown here is derived from an EMBL/GenBank/DDBJ whole genome shotgun (WGS) entry which is preliminary data.</text>
</comment>
<keyword evidence="7" id="KW-0812">Transmembrane</keyword>